<keyword evidence="2" id="KW-1185">Reference proteome</keyword>
<evidence type="ECO:0000313" key="2">
    <source>
        <dbReference type="Proteomes" id="UP001562457"/>
    </source>
</evidence>
<dbReference type="RefSeq" id="WP_369607421.1">
    <property type="nucleotide sequence ID" value="NZ_BAAFHN010000023.1"/>
</dbReference>
<comment type="caution">
    <text evidence="1">The sequence shown here is derived from an EMBL/GenBank/DDBJ whole genome shotgun (WGS) entry which is preliminary data.</text>
</comment>
<protein>
    <recommendedName>
        <fullName evidence="3">DUF3944 domain-containing protein</fullName>
    </recommendedName>
</protein>
<reference evidence="1 2" key="1">
    <citation type="submission" date="2024-06" db="EMBL/GenBank/DDBJ databases">
        <title>Draft genome sequence of Helicobacter trogontum NHP16-4001.</title>
        <authorList>
            <person name="Rimbara E."/>
            <person name="Suzuki M."/>
        </authorList>
    </citation>
    <scope>NUCLEOTIDE SEQUENCE [LARGE SCALE GENOMIC DNA]</scope>
    <source>
        <strain evidence="1 2">NHP16-4001</strain>
    </source>
</reference>
<evidence type="ECO:0008006" key="3">
    <source>
        <dbReference type="Google" id="ProtNLM"/>
    </source>
</evidence>
<gene>
    <name evidence="1" type="ORF">NHP164001_11300</name>
</gene>
<dbReference type="EMBL" id="BAAFHN010000023">
    <property type="protein sequence ID" value="GAB0173114.1"/>
    <property type="molecule type" value="Genomic_DNA"/>
</dbReference>
<sequence length="146" mass="16540">MQNPTTLTLPPVVTHADPNYPEKKYQQLKSLLDKGQREQVITELKILYPKDSYLANSLANRLGIDIQKELGILYHYQDTDSTTTAQITNENSFEITTQYDSFHDILEVIQNYSQYKGNLADTLMAGISGIFGAVAELLRKTKERIA</sequence>
<evidence type="ECO:0000313" key="1">
    <source>
        <dbReference type="EMBL" id="GAB0173114.1"/>
    </source>
</evidence>
<organism evidence="1 2">
    <name type="scientific">Helicobacter trogontum</name>
    <dbReference type="NCBI Taxonomy" id="50960"/>
    <lineage>
        <taxon>Bacteria</taxon>
        <taxon>Pseudomonadati</taxon>
        <taxon>Campylobacterota</taxon>
        <taxon>Epsilonproteobacteria</taxon>
        <taxon>Campylobacterales</taxon>
        <taxon>Helicobacteraceae</taxon>
        <taxon>Helicobacter</taxon>
    </lineage>
</organism>
<dbReference type="Proteomes" id="UP001562457">
    <property type="component" value="Unassembled WGS sequence"/>
</dbReference>
<name>A0ABQ0D446_9HELI</name>
<accession>A0ABQ0D446</accession>
<proteinExistence type="predicted"/>